<feature type="transmembrane region" description="Helical" evidence="2">
    <location>
        <begin position="204"/>
        <end position="232"/>
    </location>
</feature>
<feature type="region of interest" description="Disordered" evidence="1">
    <location>
        <begin position="238"/>
        <end position="267"/>
    </location>
</feature>
<keyword evidence="2" id="KW-1133">Transmembrane helix</keyword>
<keyword evidence="4" id="KW-1185">Reference proteome</keyword>
<name>A0ABT4VM23_9HYPH</name>
<reference evidence="3" key="1">
    <citation type="submission" date="2022-11" db="EMBL/GenBank/DDBJ databases">
        <title>Hoeflea poritis sp. nov., isolated from scleractinian coral Porites lutea.</title>
        <authorList>
            <person name="Zhang G."/>
            <person name="Wei Q."/>
            <person name="Cai L."/>
        </authorList>
    </citation>
    <scope>NUCLEOTIDE SEQUENCE</scope>
    <source>
        <strain evidence="3">E7-10</strain>
    </source>
</reference>
<accession>A0ABT4VM23</accession>
<evidence type="ECO:0000256" key="1">
    <source>
        <dbReference type="SAM" id="MobiDB-lite"/>
    </source>
</evidence>
<sequence>MDRSQFRRAILIWVALLIIFLYTFPLILIAIVSVSSCQTTGGACGALAAVIGMIAKPPVIFLIGILILRAVHLRVRWLEISPGWSVAAILWFVGSAPFLIGMRNFWGANFGLGLLYVQPPGLLAFLLIFIIFLCVVEFPVLSGWDGMRRAAWLVAKIAAVHATVLLSTTIVAGITVIPFLAGIIGSAGLAGLSQVRLISGQLAHLASIGLPGSIVLWADLAIFAAALCVVVIRQNRGSGWRPEQPAPQSDARAPGRTARPFGRRGQS</sequence>
<protein>
    <submittedName>
        <fullName evidence="3">Uncharacterized protein</fullName>
    </submittedName>
</protein>
<proteinExistence type="predicted"/>
<feature type="transmembrane region" description="Helical" evidence="2">
    <location>
        <begin position="153"/>
        <end position="184"/>
    </location>
</feature>
<dbReference type="RefSeq" id="WP_271089410.1">
    <property type="nucleotide sequence ID" value="NZ_JAPJZH010000005.1"/>
</dbReference>
<evidence type="ECO:0000313" key="4">
    <source>
        <dbReference type="Proteomes" id="UP001148313"/>
    </source>
</evidence>
<organism evidence="3 4">
    <name type="scientific">Hoeflea poritis</name>
    <dbReference type="NCBI Taxonomy" id="2993659"/>
    <lineage>
        <taxon>Bacteria</taxon>
        <taxon>Pseudomonadati</taxon>
        <taxon>Pseudomonadota</taxon>
        <taxon>Alphaproteobacteria</taxon>
        <taxon>Hyphomicrobiales</taxon>
        <taxon>Rhizobiaceae</taxon>
        <taxon>Hoeflea</taxon>
    </lineage>
</organism>
<feature type="transmembrane region" description="Helical" evidence="2">
    <location>
        <begin position="83"/>
        <end position="102"/>
    </location>
</feature>
<feature type="transmembrane region" description="Helical" evidence="2">
    <location>
        <begin position="12"/>
        <end position="34"/>
    </location>
</feature>
<evidence type="ECO:0000313" key="3">
    <source>
        <dbReference type="EMBL" id="MDA4845729.1"/>
    </source>
</evidence>
<gene>
    <name evidence="3" type="ORF">OOZ53_10240</name>
</gene>
<dbReference type="EMBL" id="JAPJZH010000005">
    <property type="protein sequence ID" value="MDA4845729.1"/>
    <property type="molecule type" value="Genomic_DNA"/>
</dbReference>
<keyword evidence="2" id="KW-0812">Transmembrane</keyword>
<feature type="transmembrane region" description="Helical" evidence="2">
    <location>
        <begin position="46"/>
        <end position="71"/>
    </location>
</feature>
<dbReference type="Proteomes" id="UP001148313">
    <property type="component" value="Unassembled WGS sequence"/>
</dbReference>
<feature type="transmembrane region" description="Helical" evidence="2">
    <location>
        <begin position="122"/>
        <end position="141"/>
    </location>
</feature>
<evidence type="ECO:0000256" key="2">
    <source>
        <dbReference type="SAM" id="Phobius"/>
    </source>
</evidence>
<keyword evidence="2" id="KW-0472">Membrane</keyword>
<comment type="caution">
    <text evidence="3">The sequence shown here is derived from an EMBL/GenBank/DDBJ whole genome shotgun (WGS) entry which is preliminary data.</text>
</comment>